<evidence type="ECO:0000256" key="4">
    <source>
        <dbReference type="ARBA" id="ARBA00022840"/>
    </source>
</evidence>
<dbReference type="Pfam" id="PF08423">
    <property type="entry name" value="Rad51"/>
    <property type="match status" value="2"/>
</dbReference>
<evidence type="ECO:0000256" key="1">
    <source>
        <dbReference type="ARBA" id="ARBA00004123"/>
    </source>
</evidence>
<dbReference type="PROSITE" id="PS50162">
    <property type="entry name" value="RECA_2"/>
    <property type="match status" value="1"/>
</dbReference>
<evidence type="ECO:0000259" key="8">
    <source>
        <dbReference type="PROSITE" id="PS50162"/>
    </source>
</evidence>
<evidence type="ECO:0000256" key="3">
    <source>
        <dbReference type="ARBA" id="ARBA00022763"/>
    </source>
</evidence>
<dbReference type="GO" id="GO:0033063">
    <property type="term" value="C:Rad51B-Rad51C-Rad51D-XRCC2 complex"/>
    <property type="evidence" value="ECO:0007669"/>
    <property type="project" value="TreeGrafter"/>
</dbReference>
<dbReference type="SUPFAM" id="SSF52540">
    <property type="entry name" value="P-loop containing nucleoside triphosphate hydrolases"/>
    <property type="match status" value="1"/>
</dbReference>
<evidence type="ECO:0000256" key="5">
    <source>
        <dbReference type="ARBA" id="ARBA00023204"/>
    </source>
</evidence>
<sequence length="570" mass="62667">MDPSSHRNPETEWFQDSHALVSLPLAPSVRSKLQIAGFRSTRDFIRIAKNSASVLARESGLTLEEANDALKAARHGGEGAALKGARSAAEVLEDERRRPRTVTCCEALDDVLGGGIGSGEITEFCGCPGVGKTQMCTQVCVSASTPEAFGGTDGEAVYVDTEGSFMAERAMDVASALVEHLRRMEACESDSERRTEMKAALEGYTAEKILSGIHLFRCHEVTELLAVLETLGEFIAEHPRVRLVVIDSVAFHFRQDFQDMALRTTILSKMTNRLMSIATSRDVAVVTVNQVTVKPQQDGPARLVPALGESYAHACTTRVILSWENDERVAFVTKSPRLPQAKAKYTITAGEMSDEIRCTRNETTSTDIPMKQVNDCSVPIFGGVISRRHHQTPSLARPRVHRLHDIDELLLIIHCPVHLVIVSRPKINLNVFVSEEEHHRARVIQLIHSVEIRHLCARRRRSLMIAKFLILSAHPASVCVANERQCVSLVVQSVRAGCFEVSVPLAHSHLVHAHARVVGVGTESNDDDAVLFGENRLVHGPSVAEMGEEVGHGRILVRPKVKRKCKCDAI</sequence>
<reference evidence="9" key="1">
    <citation type="submission" date="2017-04" db="EMBL/GenBank/DDBJ databases">
        <title>Population genomics of picophytoplankton unveils novel chromosome hypervariability.</title>
        <authorList>
            <consortium name="DOE Joint Genome Institute"/>
            <person name="Blanc-Mathieu R."/>
            <person name="Krasovec M."/>
            <person name="Hebrard M."/>
            <person name="Yau S."/>
            <person name="Desgranges E."/>
            <person name="Martin J."/>
            <person name="Schackwitz W."/>
            <person name="Kuo A."/>
            <person name="Salin G."/>
            <person name="Donnadieu C."/>
            <person name="Desdevises Y."/>
            <person name="Sanchez-Ferandin S."/>
            <person name="Moreau H."/>
            <person name="Rivals E."/>
            <person name="Grigoriev I.V."/>
            <person name="Grimsley N."/>
            <person name="Eyre-Walker A."/>
            <person name="Piganeau G."/>
        </authorList>
    </citation>
    <scope>NUCLEOTIDE SEQUENCE [LARGE SCALE GENOMIC DNA]</scope>
    <source>
        <strain evidence="9">RCC 1115</strain>
    </source>
</reference>
<keyword evidence="4" id="KW-0067">ATP-binding</keyword>
<organism evidence="9">
    <name type="scientific">Ostreococcus tauri</name>
    <name type="common">Marine green alga</name>
    <dbReference type="NCBI Taxonomy" id="70448"/>
    <lineage>
        <taxon>Eukaryota</taxon>
        <taxon>Viridiplantae</taxon>
        <taxon>Chlorophyta</taxon>
        <taxon>Mamiellophyceae</taxon>
        <taxon>Mamiellales</taxon>
        <taxon>Bathycoccaceae</taxon>
        <taxon>Ostreococcus</taxon>
    </lineage>
</organism>
<dbReference type="GO" id="GO:0140664">
    <property type="term" value="F:ATP-dependent DNA damage sensor activity"/>
    <property type="evidence" value="ECO:0007669"/>
    <property type="project" value="InterPro"/>
</dbReference>
<gene>
    <name evidence="9" type="ORF">BE221DRAFT_167718</name>
</gene>
<keyword evidence="3" id="KW-0227">DNA damage</keyword>
<dbReference type="GO" id="GO:0007131">
    <property type="term" value="P:reciprocal meiotic recombination"/>
    <property type="evidence" value="ECO:0007669"/>
    <property type="project" value="TreeGrafter"/>
</dbReference>
<dbReference type="eggNOG" id="KOG1434">
    <property type="taxonomic scope" value="Eukaryota"/>
</dbReference>
<dbReference type="Gene3D" id="3.40.50.300">
    <property type="entry name" value="P-loop containing nucleotide triphosphate hydrolases"/>
    <property type="match status" value="1"/>
</dbReference>
<dbReference type="AlphaFoldDB" id="A0A1Y5IAI8"/>
<dbReference type="PANTHER" id="PTHR46239">
    <property type="entry name" value="DNA REPAIR PROTEIN RAD51 HOMOLOG 3 RAD51C"/>
    <property type="match status" value="1"/>
</dbReference>
<evidence type="ECO:0000256" key="6">
    <source>
        <dbReference type="ARBA" id="ARBA00023242"/>
    </source>
</evidence>
<dbReference type="InterPro" id="IPR052093">
    <property type="entry name" value="HR_Repair_Mediator"/>
</dbReference>
<dbReference type="GO" id="GO:0005524">
    <property type="term" value="F:ATP binding"/>
    <property type="evidence" value="ECO:0007669"/>
    <property type="project" value="UniProtKB-KW"/>
</dbReference>
<accession>A0A1Y5IAI8</accession>
<name>A0A1Y5IAI8_OSTTA</name>
<dbReference type="Proteomes" id="UP000195557">
    <property type="component" value="Unassembled WGS sequence"/>
</dbReference>
<dbReference type="EMBL" id="KZ155782">
    <property type="protein sequence ID" value="OUS46600.1"/>
    <property type="molecule type" value="Genomic_DNA"/>
</dbReference>
<keyword evidence="5" id="KW-0234">DNA repair</keyword>
<dbReference type="GO" id="GO:0005657">
    <property type="term" value="C:replication fork"/>
    <property type="evidence" value="ECO:0007669"/>
    <property type="project" value="TreeGrafter"/>
</dbReference>
<dbReference type="PANTHER" id="PTHR46239:SF1">
    <property type="entry name" value="DNA REPAIR PROTEIN RAD51 HOMOLOG 3"/>
    <property type="match status" value="1"/>
</dbReference>
<dbReference type="GO" id="GO:0000707">
    <property type="term" value="P:meiotic DNA recombinase assembly"/>
    <property type="evidence" value="ECO:0007669"/>
    <property type="project" value="TreeGrafter"/>
</dbReference>
<keyword evidence="2" id="KW-0547">Nucleotide-binding</keyword>
<comment type="subcellular location">
    <subcellularLocation>
        <location evidence="1">Nucleus</location>
    </subcellularLocation>
</comment>
<dbReference type="InterPro" id="IPR020588">
    <property type="entry name" value="RecA_ATP-bd"/>
</dbReference>
<dbReference type="CDD" id="cd19492">
    <property type="entry name" value="Rad51C"/>
    <property type="match status" value="1"/>
</dbReference>
<feature type="domain" description="RecA family profile 1" evidence="8">
    <location>
        <begin position="97"/>
        <end position="291"/>
    </location>
</feature>
<dbReference type="InterPro" id="IPR027417">
    <property type="entry name" value="P-loop_NTPase"/>
</dbReference>
<dbReference type="GO" id="GO:0000400">
    <property type="term" value="F:four-way junction DNA binding"/>
    <property type="evidence" value="ECO:0007669"/>
    <property type="project" value="TreeGrafter"/>
</dbReference>
<dbReference type="InterPro" id="IPR013632">
    <property type="entry name" value="Rad51_C"/>
</dbReference>
<evidence type="ECO:0000256" key="2">
    <source>
        <dbReference type="ARBA" id="ARBA00022741"/>
    </source>
</evidence>
<evidence type="ECO:0000256" key="7">
    <source>
        <dbReference type="ARBA" id="ARBA00040674"/>
    </source>
</evidence>
<proteinExistence type="predicted"/>
<dbReference type="GO" id="GO:0033065">
    <property type="term" value="C:Rad51C-XRCC3 complex"/>
    <property type="evidence" value="ECO:0007669"/>
    <property type="project" value="TreeGrafter"/>
</dbReference>
<evidence type="ECO:0000313" key="9">
    <source>
        <dbReference type="EMBL" id="OUS46600.1"/>
    </source>
</evidence>
<protein>
    <recommendedName>
        <fullName evidence="7">DNA repair protein RAD51 homolog 3</fullName>
    </recommendedName>
</protein>
<dbReference type="GO" id="GO:0008821">
    <property type="term" value="F:crossover junction DNA endonuclease activity"/>
    <property type="evidence" value="ECO:0007669"/>
    <property type="project" value="TreeGrafter"/>
</dbReference>
<keyword evidence="6" id="KW-0539">Nucleus</keyword>